<sequence length="279" mass="29581">MSQTPRLDVLRRPDLPGLAVVRGRDVAADIAPHAHGAVVAGLILEGGRELTCGGGRLRIEAGEGFIVPDGVRHGCAPLARRAQSYLVAAVAPRLLAEAGRAEAAPEDWVRPWRDAEAATRLLALAEALAENADAAMEALCALARVLRLRPGPGRPRHSAVALARTAIEADPAAPHDLASLAALAGVGPTYLERLFVRETGMAVGQYLLTRRVAHGARQAAAGQGLAQAALEAGFCDQSHFTRQCKRRLGVPPGAYREWNGEVEREGREKRGRGLRRLGA</sequence>
<evidence type="ECO:0000256" key="3">
    <source>
        <dbReference type="ARBA" id="ARBA00023163"/>
    </source>
</evidence>
<evidence type="ECO:0000313" key="6">
    <source>
        <dbReference type="Proteomes" id="UP000006272"/>
    </source>
</evidence>
<keyword evidence="1" id="KW-0805">Transcription regulation</keyword>
<keyword evidence="3" id="KW-0804">Transcription</keyword>
<keyword evidence="2 5" id="KW-0238">DNA-binding</keyword>
<dbReference type="Pfam" id="PF02311">
    <property type="entry name" value="AraC_binding"/>
    <property type="match status" value="1"/>
</dbReference>
<dbReference type="SUPFAM" id="SSF46689">
    <property type="entry name" value="Homeodomain-like"/>
    <property type="match status" value="2"/>
</dbReference>
<dbReference type="PANTHER" id="PTHR46796">
    <property type="entry name" value="HTH-TYPE TRANSCRIPTIONAL ACTIVATOR RHAS-RELATED"/>
    <property type="match status" value="1"/>
</dbReference>
<organism evidence="5 6">
    <name type="scientific">Solidesulfovibrio magneticus str. Maddingley MBC34</name>
    <dbReference type="NCBI Taxonomy" id="1206767"/>
    <lineage>
        <taxon>Bacteria</taxon>
        <taxon>Pseudomonadati</taxon>
        <taxon>Thermodesulfobacteriota</taxon>
        <taxon>Desulfovibrionia</taxon>
        <taxon>Desulfovibrionales</taxon>
        <taxon>Desulfovibrionaceae</taxon>
        <taxon>Solidesulfovibrio</taxon>
    </lineage>
</organism>
<dbReference type="InterPro" id="IPR018060">
    <property type="entry name" value="HTH_AraC"/>
</dbReference>
<dbReference type="SUPFAM" id="SSF51182">
    <property type="entry name" value="RmlC-like cupins"/>
    <property type="match status" value="1"/>
</dbReference>
<dbReference type="Gene3D" id="1.10.10.60">
    <property type="entry name" value="Homeodomain-like"/>
    <property type="match status" value="1"/>
</dbReference>
<evidence type="ECO:0000259" key="4">
    <source>
        <dbReference type="PROSITE" id="PS01124"/>
    </source>
</evidence>
<dbReference type="Pfam" id="PF12833">
    <property type="entry name" value="HTH_18"/>
    <property type="match status" value="1"/>
</dbReference>
<dbReference type="GO" id="GO:0003700">
    <property type="term" value="F:DNA-binding transcription factor activity"/>
    <property type="evidence" value="ECO:0007669"/>
    <property type="project" value="InterPro"/>
</dbReference>
<name>K6GC89_9BACT</name>
<proteinExistence type="predicted"/>
<dbReference type="AlphaFoldDB" id="K6GC89"/>
<dbReference type="PATRIC" id="fig|1206767.3.peg.2525"/>
<dbReference type="InterPro" id="IPR009057">
    <property type="entry name" value="Homeodomain-like_sf"/>
</dbReference>
<dbReference type="Gene3D" id="2.60.120.10">
    <property type="entry name" value="Jelly Rolls"/>
    <property type="match status" value="1"/>
</dbReference>
<dbReference type="SMART" id="SM00342">
    <property type="entry name" value="HTH_ARAC"/>
    <property type="match status" value="1"/>
</dbReference>
<evidence type="ECO:0000313" key="5">
    <source>
        <dbReference type="EMBL" id="EKO38729.1"/>
    </source>
</evidence>
<evidence type="ECO:0000256" key="1">
    <source>
        <dbReference type="ARBA" id="ARBA00023015"/>
    </source>
</evidence>
<protein>
    <submittedName>
        <fullName evidence="5">DNA-binding domain-containing protein, AraC-type</fullName>
    </submittedName>
</protein>
<reference evidence="5 6" key="1">
    <citation type="submission" date="2012-07" db="EMBL/GenBank/DDBJ databases">
        <title>Draft genome sequence of Desulfovibrio magneticus str. Maddingley MBC34 obtained from a metagenomic sequence of a methanogenic enrichment isolated from coal-seam formation water in Victoria, Australia.</title>
        <authorList>
            <person name="Greenfield P."/>
            <person name="Hendry P."/>
            <person name="Li D."/>
            <person name="Rosewarne C.P."/>
            <person name="Tran-Dinh N."/>
            <person name="Elbourne L.D.H."/>
            <person name="Paulsen I.T."/>
            <person name="Midgley D.J."/>
        </authorList>
    </citation>
    <scope>NUCLEOTIDE SEQUENCE [LARGE SCALE GENOMIC DNA]</scope>
    <source>
        <strain evidence="6">Maddingley MBC34</strain>
    </source>
</reference>
<dbReference type="InterPro" id="IPR050204">
    <property type="entry name" value="AraC_XylS_family_regulators"/>
</dbReference>
<accession>K6GC89</accession>
<comment type="caution">
    <text evidence="5">The sequence shown here is derived from an EMBL/GenBank/DDBJ whole genome shotgun (WGS) entry which is preliminary data.</text>
</comment>
<evidence type="ECO:0000256" key="2">
    <source>
        <dbReference type="ARBA" id="ARBA00023125"/>
    </source>
</evidence>
<dbReference type="Proteomes" id="UP000006272">
    <property type="component" value="Unassembled WGS sequence"/>
</dbReference>
<dbReference type="PROSITE" id="PS01124">
    <property type="entry name" value="HTH_ARAC_FAMILY_2"/>
    <property type="match status" value="1"/>
</dbReference>
<dbReference type="InterPro" id="IPR014710">
    <property type="entry name" value="RmlC-like_jellyroll"/>
</dbReference>
<dbReference type="InterPro" id="IPR003313">
    <property type="entry name" value="AraC-bd"/>
</dbReference>
<dbReference type="EMBL" id="ALAO01000217">
    <property type="protein sequence ID" value="EKO38729.1"/>
    <property type="molecule type" value="Genomic_DNA"/>
</dbReference>
<dbReference type="InterPro" id="IPR011051">
    <property type="entry name" value="RmlC_Cupin_sf"/>
</dbReference>
<gene>
    <name evidence="5" type="ORF">B193_2577</name>
</gene>
<dbReference type="GO" id="GO:0043565">
    <property type="term" value="F:sequence-specific DNA binding"/>
    <property type="evidence" value="ECO:0007669"/>
    <property type="project" value="InterPro"/>
</dbReference>
<feature type="domain" description="HTH araC/xylS-type" evidence="4">
    <location>
        <begin position="161"/>
        <end position="258"/>
    </location>
</feature>